<dbReference type="CDD" id="cd14014">
    <property type="entry name" value="STKc_PknB_like"/>
    <property type="match status" value="1"/>
</dbReference>
<dbReference type="PANTHER" id="PTHR43289">
    <property type="entry name" value="MITOGEN-ACTIVATED PROTEIN KINASE KINASE KINASE 20-RELATED"/>
    <property type="match status" value="1"/>
</dbReference>
<keyword evidence="11" id="KW-1185">Reference proteome</keyword>
<evidence type="ECO:0000256" key="3">
    <source>
        <dbReference type="ARBA" id="ARBA00022679"/>
    </source>
</evidence>
<keyword evidence="5 10" id="KW-0418">Kinase</keyword>
<keyword evidence="4 7" id="KW-0547">Nucleotide-binding</keyword>
<dbReference type="InterPro" id="IPR000719">
    <property type="entry name" value="Prot_kinase_dom"/>
</dbReference>
<dbReference type="PANTHER" id="PTHR43289:SF6">
    <property type="entry name" value="SERINE_THREONINE-PROTEIN KINASE NEKL-3"/>
    <property type="match status" value="1"/>
</dbReference>
<sequence length="637" mass="69364">MTNTQSLCITPDYFLAFLRGRLSDREESELQCHLDTCESCRLRLETTAADAPAWKEAERFLGATSERHSDDDLSVDSVSRTSLQIEQVLQSLAPTDDPQSLGRIGGYEVTGVIGAGGMGVVLKAHERALDRIVAIKVMAPHLASSGSARKRFAREAKAAAAVIHPNVIAIHGVSNEGSLPYLVMPFVGGDSLQKRLDHDGPLTTTEVLRVGSQIAAGLAAAHGQGLVHRDIKPANILLDNGVERVSITDFGLARAVDDAAMTRTGVIAGTPQFMSPEQSRGESIDHRSDLFSLGSVLYALCTGRAPFRAETSYGVLRRITDDEPKPIREINADIPEWLCAIISKLMSKLAEDRHASADEVAELLEDCLAHVQQPTTVPLPKAMEMNSMQNRMNLVPSQNKPAFLSVGLALAIILAIFMAFRVIDGRFSPLPVGNSVSNNVESKVRRTSPTGAHIGTNTASVVVGHDEIDVHYVVFYAGNFQTSSSGTHNTQGMSWVDRGSIRLGKDRSFGYYRESTDPFDLAINGEEFDLRQGRVLELTDEGNVQQIKLFPSLQDASQPARVAELIDQSRLSNEEPITNDKLREQLAVVESQLADLLKTHAPTHPLAVKISRSIIELKNEVGEESPKTSTQLRPFDN</sequence>
<evidence type="ECO:0000256" key="6">
    <source>
        <dbReference type="ARBA" id="ARBA00022840"/>
    </source>
</evidence>
<evidence type="ECO:0000256" key="8">
    <source>
        <dbReference type="SAM" id="Phobius"/>
    </source>
</evidence>
<keyword evidence="3 10" id="KW-0808">Transferase</keyword>
<accession>A0A5C6AX56</accession>
<dbReference type="RefSeq" id="WP_146576451.1">
    <property type="nucleotide sequence ID" value="NZ_SJPM01000001.1"/>
</dbReference>
<keyword evidence="8" id="KW-0812">Transmembrane</keyword>
<dbReference type="SMART" id="SM00220">
    <property type="entry name" value="S_TKc"/>
    <property type="match status" value="1"/>
</dbReference>
<name>A0A5C6AX56_9BACT</name>
<feature type="transmembrane region" description="Helical" evidence="8">
    <location>
        <begin position="402"/>
        <end position="420"/>
    </location>
</feature>
<feature type="binding site" evidence="7">
    <location>
        <position position="136"/>
    </location>
    <ligand>
        <name>ATP</name>
        <dbReference type="ChEBI" id="CHEBI:30616"/>
    </ligand>
</feature>
<dbReference type="FunFam" id="1.10.510.10:FF:000021">
    <property type="entry name" value="Serine/threonine protein kinase"/>
    <property type="match status" value="1"/>
</dbReference>
<dbReference type="Gene3D" id="3.30.200.20">
    <property type="entry name" value="Phosphorylase Kinase, domain 1"/>
    <property type="match status" value="1"/>
</dbReference>
<evidence type="ECO:0000313" key="10">
    <source>
        <dbReference type="EMBL" id="TWU04061.1"/>
    </source>
</evidence>
<dbReference type="Proteomes" id="UP000316213">
    <property type="component" value="Unassembled WGS sequence"/>
</dbReference>
<dbReference type="PROSITE" id="PS50011">
    <property type="entry name" value="PROTEIN_KINASE_DOM"/>
    <property type="match status" value="1"/>
</dbReference>
<dbReference type="EC" id="2.7.11.1" evidence="1"/>
<dbReference type="PROSITE" id="PS00108">
    <property type="entry name" value="PROTEIN_KINASE_ST"/>
    <property type="match status" value="1"/>
</dbReference>
<organism evidence="10 11">
    <name type="scientific">Neorhodopirellula pilleata</name>
    <dbReference type="NCBI Taxonomy" id="2714738"/>
    <lineage>
        <taxon>Bacteria</taxon>
        <taxon>Pseudomonadati</taxon>
        <taxon>Planctomycetota</taxon>
        <taxon>Planctomycetia</taxon>
        <taxon>Pirellulales</taxon>
        <taxon>Pirellulaceae</taxon>
        <taxon>Neorhodopirellula</taxon>
    </lineage>
</organism>
<dbReference type="PROSITE" id="PS00107">
    <property type="entry name" value="PROTEIN_KINASE_ATP"/>
    <property type="match status" value="1"/>
</dbReference>
<dbReference type="InterPro" id="IPR027383">
    <property type="entry name" value="Znf_put"/>
</dbReference>
<dbReference type="AlphaFoldDB" id="A0A5C6AX56"/>
<gene>
    <name evidence="10" type="primary">prkC_8</name>
    <name evidence="10" type="ORF">Pla100_09970</name>
</gene>
<evidence type="ECO:0000259" key="9">
    <source>
        <dbReference type="PROSITE" id="PS50011"/>
    </source>
</evidence>
<protein>
    <recommendedName>
        <fullName evidence="1">non-specific serine/threonine protein kinase</fullName>
        <ecNumber evidence="1">2.7.11.1</ecNumber>
    </recommendedName>
</protein>
<evidence type="ECO:0000313" key="11">
    <source>
        <dbReference type="Proteomes" id="UP000316213"/>
    </source>
</evidence>
<feature type="domain" description="Protein kinase" evidence="9">
    <location>
        <begin position="107"/>
        <end position="368"/>
    </location>
</feature>
<keyword evidence="8" id="KW-0472">Membrane</keyword>
<dbReference type="EMBL" id="SJPM01000001">
    <property type="protein sequence ID" value="TWU04061.1"/>
    <property type="molecule type" value="Genomic_DNA"/>
</dbReference>
<evidence type="ECO:0000256" key="1">
    <source>
        <dbReference type="ARBA" id="ARBA00012513"/>
    </source>
</evidence>
<evidence type="ECO:0000256" key="4">
    <source>
        <dbReference type="ARBA" id="ARBA00022741"/>
    </source>
</evidence>
<dbReference type="OrthoDB" id="6111975at2"/>
<dbReference type="Gene3D" id="1.10.510.10">
    <property type="entry name" value="Transferase(Phosphotransferase) domain 1"/>
    <property type="match status" value="1"/>
</dbReference>
<reference evidence="10 11" key="1">
    <citation type="submission" date="2019-02" db="EMBL/GenBank/DDBJ databases">
        <title>Deep-cultivation of Planctomycetes and their phenomic and genomic characterization uncovers novel biology.</title>
        <authorList>
            <person name="Wiegand S."/>
            <person name="Jogler M."/>
            <person name="Boedeker C."/>
            <person name="Pinto D."/>
            <person name="Vollmers J."/>
            <person name="Rivas-Marin E."/>
            <person name="Kohn T."/>
            <person name="Peeters S.H."/>
            <person name="Heuer A."/>
            <person name="Rast P."/>
            <person name="Oberbeckmann S."/>
            <person name="Bunk B."/>
            <person name="Jeske O."/>
            <person name="Meyerdierks A."/>
            <person name="Storesund J.E."/>
            <person name="Kallscheuer N."/>
            <person name="Luecker S."/>
            <person name="Lage O.M."/>
            <person name="Pohl T."/>
            <person name="Merkel B.J."/>
            <person name="Hornburger P."/>
            <person name="Mueller R.-W."/>
            <person name="Bruemmer F."/>
            <person name="Labrenz M."/>
            <person name="Spormann A.M."/>
            <person name="Op Den Camp H."/>
            <person name="Overmann J."/>
            <person name="Amann R."/>
            <person name="Jetten M.S.M."/>
            <person name="Mascher T."/>
            <person name="Medema M.H."/>
            <person name="Devos D.P."/>
            <person name="Kaster A.-K."/>
            <person name="Ovreas L."/>
            <person name="Rohde M."/>
            <person name="Galperin M.Y."/>
            <person name="Jogler C."/>
        </authorList>
    </citation>
    <scope>NUCLEOTIDE SEQUENCE [LARGE SCALE GENOMIC DNA]</scope>
    <source>
        <strain evidence="10 11">Pla100</strain>
    </source>
</reference>
<dbReference type="GO" id="GO:0004674">
    <property type="term" value="F:protein serine/threonine kinase activity"/>
    <property type="evidence" value="ECO:0007669"/>
    <property type="project" value="UniProtKB-KW"/>
</dbReference>
<evidence type="ECO:0000256" key="2">
    <source>
        <dbReference type="ARBA" id="ARBA00022527"/>
    </source>
</evidence>
<dbReference type="InterPro" id="IPR017441">
    <property type="entry name" value="Protein_kinase_ATP_BS"/>
</dbReference>
<evidence type="ECO:0000256" key="7">
    <source>
        <dbReference type="PROSITE-ProRule" id="PRU10141"/>
    </source>
</evidence>
<keyword evidence="6 7" id="KW-0067">ATP-binding</keyword>
<dbReference type="GO" id="GO:0005524">
    <property type="term" value="F:ATP binding"/>
    <property type="evidence" value="ECO:0007669"/>
    <property type="project" value="UniProtKB-UniRule"/>
</dbReference>
<evidence type="ECO:0000256" key="5">
    <source>
        <dbReference type="ARBA" id="ARBA00022777"/>
    </source>
</evidence>
<dbReference type="Pfam" id="PF00069">
    <property type="entry name" value="Pkinase"/>
    <property type="match status" value="1"/>
</dbReference>
<dbReference type="SUPFAM" id="SSF56112">
    <property type="entry name" value="Protein kinase-like (PK-like)"/>
    <property type="match status" value="1"/>
</dbReference>
<comment type="caution">
    <text evidence="10">The sequence shown here is derived from an EMBL/GenBank/DDBJ whole genome shotgun (WGS) entry which is preliminary data.</text>
</comment>
<keyword evidence="2" id="KW-0723">Serine/threonine-protein kinase</keyword>
<keyword evidence="8" id="KW-1133">Transmembrane helix</keyword>
<dbReference type="InterPro" id="IPR008271">
    <property type="entry name" value="Ser/Thr_kinase_AS"/>
</dbReference>
<proteinExistence type="predicted"/>
<dbReference type="Pfam" id="PF13490">
    <property type="entry name" value="zf-HC2"/>
    <property type="match status" value="1"/>
</dbReference>
<dbReference type="InterPro" id="IPR011009">
    <property type="entry name" value="Kinase-like_dom_sf"/>
</dbReference>